<accession>A0A914V8T7</accession>
<evidence type="ECO:0000256" key="1">
    <source>
        <dbReference type="ARBA" id="ARBA00004123"/>
    </source>
</evidence>
<proteinExistence type="predicted"/>
<feature type="domain" description="HTH CENPB-type" evidence="6">
    <location>
        <begin position="63"/>
        <end position="134"/>
    </location>
</feature>
<dbReference type="Pfam" id="PF03221">
    <property type="entry name" value="HTH_Tnp_Tc5"/>
    <property type="match status" value="1"/>
</dbReference>
<evidence type="ECO:0000313" key="7">
    <source>
        <dbReference type="Proteomes" id="UP000887566"/>
    </source>
</evidence>
<keyword evidence="7" id="KW-1185">Reference proteome</keyword>
<comment type="subcellular location">
    <subcellularLocation>
        <location evidence="1 4">Nucleus</location>
    </subcellularLocation>
</comment>
<dbReference type="Proteomes" id="UP000887566">
    <property type="component" value="Unplaced"/>
</dbReference>
<dbReference type="GO" id="GO:0005634">
    <property type="term" value="C:nucleus"/>
    <property type="evidence" value="ECO:0007669"/>
    <property type="project" value="UniProtKB-SubCell"/>
</dbReference>
<protein>
    <submittedName>
        <fullName evidence="8">HTH CENPB-type domain-containing protein</fullName>
    </submittedName>
</protein>
<keyword evidence="3 4" id="KW-0539">Nucleus</keyword>
<dbReference type="Pfam" id="PF04218">
    <property type="entry name" value="CENP-B_N"/>
    <property type="match status" value="1"/>
</dbReference>
<evidence type="ECO:0000256" key="4">
    <source>
        <dbReference type="PROSITE-ProRule" id="PRU00320"/>
    </source>
</evidence>
<dbReference type="PROSITE" id="PS50960">
    <property type="entry name" value="HTH_PSQ"/>
    <property type="match status" value="1"/>
</dbReference>
<dbReference type="InterPro" id="IPR004875">
    <property type="entry name" value="DDE_SF_endonuclease_dom"/>
</dbReference>
<dbReference type="GO" id="GO:0003677">
    <property type="term" value="F:DNA binding"/>
    <property type="evidence" value="ECO:0007669"/>
    <property type="project" value="UniProtKB-UniRule"/>
</dbReference>
<dbReference type="SMART" id="SM00674">
    <property type="entry name" value="CENPB"/>
    <property type="match status" value="1"/>
</dbReference>
<dbReference type="WBParaSite" id="PSAMB.scaffold1649size29034.g14242.t1">
    <property type="protein sequence ID" value="PSAMB.scaffold1649size29034.g14242.t1"/>
    <property type="gene ID" value="PSAMB.scaffold1649size29034.g14242"/>
</dbReference>
<dbReference type="Pfam" id="PF03184">
    <property type="entry name" value="DDE_1"/>
    <property type="match status" value="1"/>
</dbReference>
<evidence type="ECO:0000259" key="6">
    <source>
        <dbReference type="PROSITE" id="PS51253"/>
    </source>
</evidence>
<feature type="DNA-binding region" description="H-T-H motif" evidence="4">
    <location>
        <begin position="28"/>
        <end position="48"/>
    </location>
</feature>
<dbReference type="InterPro" id="IPR036397">
    <property type="entry name" value="RNaseH_sf"/>
</dbReference>
<dbReference type="PANTHER" id="PTHR19303:SF73">
    <property type="entry name" value="PROTEIN PDC2"/>
    <property type="match status" value="1"/>
</dbReference>
<dbReference type="PROSITE" id="PS51253">
    <property type="entry name" value="HTH_CENPB"/>
    <property type="match status" value="1"/>
</dbReference>
<evidence type="ECO:0000256" key="2">
    <source>
        <dbReference type="ARBA" id="ARBA00023125"/>
    </source>
</evidence>
<dbReference type="PANTHER" id="PTHR19303">
    <property type="entry name" value="TRANSPOSON"/>
    <property type="match status" value="1"/>
</dbReference>
<evidence type="ECO:0000256" key="3">
    <source>
        <dbReference type="ARBA" id="ARBA00023242"/>
    </source>
</evidence>
<dbReference type="InterPro" id="IPR006600">
    <property type="entry name" value="HTH_CenpB_DNA-bd_dom"/>
</dbReference>
<sequence length="520" mass="59006">MSTPKKRSAVTLDVKKAIIEAAANNNNQTQLAKQFNIPRTTINDILRKKDAILKAIDGGGESKRARIKTGKYSDLEQALLRWIKTVRSENVPITGQLLKEKAKETSSLLNIEGFKASEGWLMNFKHRHSITFKSNQGEAGAIDVESLGEWQQQVLREELAKFSPDDIFNADETGLFWQLLPNKTLAFKGERCTNGKKSKERITVLVGANMSGTEKLPLLVIGKSAKPRCFKNAHVPLNYTANKKAWMTGDVFESWLKNWDKKLKKDGRKVLLYIDNCSSHPLHIVLQNITMKFFPPNTTAMSQPMDQGIIQNLKVHYRRFLLRERIKAIDEKKDFLINLLNALHLLRRAWDDVKPETVHNCFRKAAFVLNDAMADVGGMPSDEGIDEILNLWDNLKVHGYIENDVDWVDYINIDEEVITRGALSLAEIVEGCSTAVADGANKLSDSEVMDIDDEEAKIEEPAITSLQAQNAMRLVRQYVEKNFADPVLLRYSDGLDNAIFLERYKNQKQKKLTDFFQPTQ</sequence>
<dbReference type="Gene3D" id="1.10.10.60">
    <property type="entry name" value="Homeodomain-like"/>
    <property type="match status" value="2"/>
</dbReference>
<dbReference type="AlphaFoldDB" id="A0A914V8T7"/>
<dbReference type="Gene3D" id="3.30.420.10">
    <property type="entry name" value="Ribonuclease H-like superfamily/Ribonuclease H"/>
    <property type="match status" value="1"/>
</dbReference>
<dbReference type="InterPro" id="IPR009057">
    <property type="entry name" value="Homeodomain-like_sf"/>
</dbReference>
<dbReference type="SUPFAM" id="SSF46689">
    <property type="entry name" value="Homeodomain-like"/>
    <property type="match status" value="2"/>
</dbReference>
<evidence type="ECO:0000259" key="5">
    <source>
        <dbReference type="PROSITE" id="PS50960"/>
    </source>
</evidence>
<dbReference type="InterPro" id="IPR050863">
    <property type="entry name" value="CenT-Element_Derived"/>
</dbReference>
<name>A0A914V8T7_9BILA</name>
<organism evidence="7 8">
    <name type="scientific">Plectus sambesii</name>
    <dbReference type="NCBI Taxonomy" id="2011161"/>
    <lineage>
        <taxon>Eukaryota</taxon>
        <taxon>Metazoa</taxon>
        <taxon>Ecdysozoa</taxon>
        <taxon>Nematoda</taxon>
        <taxon>Chromadorea</taxon>
        <taxon>Plectida</taxon>
        <taxon>Plectina</taxon>
        <taxon>Plectoidea</taxon>
        <taxon>Plectidae</taxon>
        <taxon>Plectus</taxon>
    </lineage>
</organism>
<keyword evidence="2 4" id="KW-0238">DNA-binding</keyword>
<evidence type="ECO:0000313" key="8">
    <source>
        <dbReference type="WBParaSite" id="PSAMB.scaffold1649size29034.g14242.t1"/>
    </source>
</evidence>
<reference evidence="8" key="1">
    <citation type="submission" date="2022-11" db="UniProtKB">
        <authorList>
            <consortium name="WormBaseParasite"/>
        </authorList>
    </citation>
    <scope>IDENTIFICATION</scope>
</reference>
<feature type="domain" description="HTH psq-type" evidence="5">
    <location>
        <begin position="1"/>
        <end position="52"/>
    </location>
</feature>
<dbReference type="InterPro" id="IPR007889">
    <property type="entry name" value="HTH_Psq"/>
</dbReference>